<dbReference type="SUPFAM" id="SSF159888">
    <property type="entry name" value="YdhG-like"/>
    <property type="match status" value="1"/>
</dbReference>
<organism evidence="2 3">
    <name type="scientific">Candidatus Dojkabacteria bacterium</name>
    <dbReference type="NCBI Taxonomy" id="2099670"/>
    <lineage>
        <taxon>Bacteria</taxon>
        <taxon>Candidatus Dojkabacteria</taxon>
    </lineage>
</organism>
<reference evidence="2" key="2">
    <citation type="journal article" date="2021" name="Microbiome">
        <title>Successional dynamics and alternative stable states in a saline activated sludge microbial community over 9 years.</title>
        <authorList>
            <person name="Wang Y."/>
            <person name="Ye J."/>
            <person name="Ju F."/>
            <person name="Liu L."/>
            <person name="Boyd J.A."/>
            <person name="Deng Y."/>
            <person name="Parks D.H."/>
            <person name="Jiang X."/>
            <person name="Yin X."/>
            <person name="Woodcroft B.J."/>
            <person name="Tyson G.W."/>
            <person name="Hugenholtz P."/>
            <person name="Polz M.F."/>
            <person name="Zhang T."/>
        </authorList>
    </citation>
    <scope>NUCLEOTIDE SEQUENCE</scope>
    <source>
        <strain evidence="2">HKST-UBA14</strain>
    </source>
</reference>
<dbReference type="Pfam" id="PF08818">
    <property type="entry name" value="DUF1801"/>
    <property type="match status" value="1"/>
</dbReference>
<dbReference type="Gene3D" id="3.90.1150.200">
    <property type="match status" value="1"/>
</dbReference>
<gene>
    <name evidence="2" type="ORF">KC909_05730</name>
</gene>
<dbReference type="Proteomes" id="UP000783287">
    <property type="component" value="Unassembled WGS sequence"/>
</dbReference>
<dbReference type="AlphaFoldDB" id="A0A955RJU4"/>
<name>A0A955RJU4_9BACT</name>
<protein>
    <submittedName>
        <fullName evidence="2">DUF1801 domain-containing protein</fullName>
    </submittedName>
</protein>
<dbReference type="InterPro" id="IPR014922">
    <property type="entry name" value="YdhG-like"/>
</dbReference>
<comment type="caution">
    <text evidence="2">The sequence shown here is derived from an EMBL/GenBank/DDBJ whole genome shotgun (WGS) entry which is preliminary data.</text>
</comment>
<dbReference type="EMBL" id="JAGQLK010000148">
    <property type="protein sequence ID" value="MCA9383834.1"/>
    <property type="molecule type" value="Genomic_DNA"/>
</dbReference>
<sequence>MPEKKIQTIDEYIAQYPADVQTILQKIRHTIAEAAPDATEKISYGIPTFFFNKNLVHFGAWKKHIGFYPASSGVSKFEKELAEYSYAKGSIQFPLDKPIPYKLIEKIVKFRVKENTN</sequence>
<accession>A0A955RJU4</accession>
<evidence type="ECO:0000313" key="2">
    <source>
        <dbReference type="EMBL" id="MCA9383834.1"/>
    </source>
</evidence>
<reference evidence="2" key="1">
    <citation type="submission" date="2020-04" db="EMBL/GenBank/DDBJ databases">
        <authorList>
            <person name="Zhang T."/>
        </authorList>
    </citation>
    <scope>NUCLEOTIDE SEQUENCE</scope>
    <source>
        <strain evidence="2">HKST-UBA14</strain>
    </source>
</reference>
<evidence type="ECO:0000313" key="3">
    <source>
        <dbReference type="Proteomes" id="UP000783287"/>
    </source>
</evidence>
<proteinExistence type="predicted"/>
<feature type="domain" description="YdhG-like" evidence="1">
    <location>
        <begin position="21"/>
        <end position="112"/>
    </location>
</feature>
<evidence type="ECO:0000259" key="1">
    <source>
        <dbReference type="Pfam" id="PF08818"/>
    </source>
</evidence>